<comment type="caution">
    <text evidence="2">The sequence shown here is derived from an EMBL/GenBank/DDBJ whole genome shotgun (WGS) entry which is preliminary data.</text>
</comment>
<evidence type="ECO:0000313" key="2">
    <source>
        <dbReference type="EMBL" id="GAA0629620.1"/>
    </source>
</evidence>
<dbReference type="Proteomes" id="UP001501352">
    <property type="component" value="Unassembled WGS sequence"/>
</dbReference>
<evidence type="ECO:0000313" key="3">
    <source>
        <dbReference type="Proteomes" id="UP001501352"/>
    </source>
</evidence>
<organism evidence="2 3">
    <name type="scientific">Brevundimonas kwangchunensis</name>
    <dbReference type="NCBI Taxonomy" id="322163"/>
    <lineage>
        <taxon>Bacteria</taxon>
        <taxon>Pseudomonadati</taxon>
        <taxon>Pseudomonadota</taxon>
        <taxon>Alphaproteobacteria</taxon>
        <taxon>Caulobacterales</taxon>
        <taxon>Caulobacteraceae</taxon>
        <taxon>Brevundimonas</taxon>
    </lineage>
</organism>
<accession>A0ABN1H5N1</accession>
<protein>
    <submittedName>
        <fullName evidence="2">Uncharacterized protein</fullName>
    </submittedName>
</protein>
<sequence length="77" mass="7902">MHLINLLANPGGDLRPTGGLQGGKINHMPPMFDAGGVVLREGRTGEGQQAGGDKEAAVADHEKAFPGLGVHTVTEFG</sequence>
<proteinExistence type="predicted"/>
<dbReference type="EMBL" id="BAAAGA010000008">
    <property type="protein sequence ID" value="GAA0629620.1"/>
    <property type="molecule type" value="Genomic_DNA"/>
</dbReference>
<evidence type="ECO:0000256" key="1">
    <source>
        <dbReference type="SAM" id="MobiDB-lite"/>
    </source>
</evidence>
<gene>
    <name evidence="2" type="ORF">GCM10009422_28880</name>
</gene>
<name>A0ABN1H5N1_9CAUL</name>
<keyword evidence="3" id="KW-1185">Reference proteome</keyword>
<reference evidence="2 3" key="1">
    <citation type="journal article" date="2019" name="Int. J. Syst. Evol. Microbiol.">
        <title>The Global Catalogue of Microorganisms (GCM) 10K type strain sequencing project: providing services to taxonomists for standard genome sequencing and annotation.</title>
        <authorList>
            <consortium name="The Broad Institute Genomics Platform"/>
            <consortium name="The Broad Institute Genome Sequencing Center for Infectious Disease"/>
            <person name="Wu L."/>
            <person name="Ma J."/>
        </authorList>
    </citation>
    <scope>NUCLEOTIDE SEQUENCE [LARGE SCALE GENOMIC DNA]</scope>
    <source>
        <strain evidence="2 3">JCM 12928</strain>
    </source>
</reference>
<feature type="region of interest" description="Disordered" evidence="1">
    <location>
        <begin position="1"/>
        <end position="23"/>
    </location>
</feature>